<dbReference type="InParanoid" id="A0A2K2B300"/>
<dbReference type="STRING" id="3694.A0A2K2B300"/>
<evidence type="ECO:0000313" key="3">
    <source>
        <dbReference type="Proteomes" id="UP000006729"/>
    </source>
</evidence>
<dbReference type="SMR" id="A0A2K2B300"/>
<dbReference type="PANTHER" id="PTHR31087">
    <property type="match status" value="1"/>
</dbReference>
<dbReference type="AlphaFoldDB" id="A0A2K2B300"/>
<reference evidence="2 3" key="1">
    <citation type="journal article" date="2006" name="Science">
        <title>The genome of black cottonwood, Populus trichocarpa (Torr. &amp; Gray).</title>
        <authorList>
            <person name="Tuskan G.A."/>
            <person name="Difazio S."/>
            <person name="Jansson S."/>
            <person name="Bohlmann J."/>
            <person name="Grigoriev I."/>
            <person name="Hellsten U."/>
            <person name="Putnam N."/>
            <person name="Ralph S."/>
            <person name="Rombauts S."/>
            <person name="Salamov A."/>
            <person name="Schein J."/>
            <person name="Sterck L."/>
            <person name="Aerts A."/>
            <person name="Bhalerao R.R."/>
            <person name="Bhalerao R.P."/>
            <person name="Blaudez D."/>
            <person name="Boerjan W."/>
            <person name="Brun A."/>
            <person name="Brunner A."/>
            <person name="Busov V."/>
            <person name="Campbell M."/>
            <person name="Carlson J."/>
            <person name="Chalot M."/>
            <person name="Chapman J."/>
            <person name="Chen G.L."/>
            <person name="Cooper D."/>
            <person name="Coutinho P.M."/>
            <person name="Couturier J."/>
            <person name="Covert S."/>
            <person name="Cronk Q."/>
            <person name="Cunningham R."/>
            <person name="Davis J."/>
            <person name="Degroeve S."/>
            <person name="Dejardin A."/>
            <person name="Depamphilis C."/>
            <person name="Detter J."/>
            <person name="Dirks B."/>
            <person name="Dubchak I."/>
            <person name="Duplessis S."/>
            <person name="Ehlting J."/>
            <person name="Ellis B."/>
            <person name="Gendler K."/>
            <person name="Goodstein D."/>
            <person name="Gribskov M."/>
            <person name="Grimwood J."/>
            <person name="Groover A."/>
            <person name="Gunter L."/>
            <person name="Hamberger B."/>
            <person name="Heinze B."/>
            <person name="Helariutta Y."/>
            <person name="Henrissat B."/>
            <person name="Holligan D."/>
            <person name="Holt R."/>
            <person name="Huang W."/>
            <person name="Islam-Faridi N."/>
            <person name="Jones S."/>
            <person name="Jones-Rhoades M."/>
            <person name="Jorgensen R."/>
            <person name="Joshi C."/>
            <person name="Kangasjarvi J."/>
            <person name="Karlsson J."/>
            <person name="Kelleher C."/>
            <person name="Kirkpatrick R."/>
            <person name="Kirst M."/>
            <person name="Kohler A."/>
            <person name="Kalluri U."/>
            <person name="Larimer F."/>
            <person name="Leebens-Mack J."/>
            <person name="Leple J.C."/>
            <person name="Locascio P."/>
            <person name="Lou Y."/>
            <person name="Lucas S."/>
            <person name="Martin F."/>
            <person name="Montanini B."/>
            <person name="Napoli C."/>
            <person name="Nelson D.R."/>
            <person name="Nelson C."/>
            <person name="Nieminen K."/>
            <person name="Nilsson O."/>
            <person name="Pereda V."/>
            <person name="Peter G."/>
            <person name="Philippe R."/>
            <person name="Pilate G."/>
            <person name="Poliakov A."/>
            <person name="Razumovskaya J."/>
            <person name="Richardson P."/>
            <person name="Rinaldi C."/>
            <person name="Ritland K."/>
            <person name="Rouze P."/>
            <person name="Ryaboy D."/>
            <person name="Schmutz J."/>
            <person name="Schrader J."/>
            <person name="Segerman B."/>
            <person name="Shin H."/>
            <person name="Siddiqui A."/>
            <person name="Sterky F."/>
            <person name="Terry A."/>
            <person name="Tsai C.J."/>
            <person name="Uberbacher E."/>
            <person name="Unneberg P."/>
            <person name="Vahala J."/>
            <person name="Wall K."/>
            <person name="Wessler S."/>
            <person name="Yang G."/>
            <person name="Yin T."/>
            <person name="Douglas C."/>
            <person name="Marra M."/>
            <person name="Sandberg G."/>
            <person name="Van de Peer Y."/>
            <person name="Rokhsar D."/>
        </authorList>
    </citation>
    <scope>NUCLEOTIDE SEQUENCE [LARGE SCALE GENOMIC DNA]</scope>
    <source>
        <strain evidence="3">cv. Nisqually</strain>
    </source>
</reference>
<name>A0A2K2B300_POPTR</name>
<dbReference type="Gene3D" id="2.40.160.200">
    <property type="entry name" value="LURP1-related"/>
    <property type="match status" value="1"/>
</dbReference>
<dbReference type="OMA" id="CNSACKI"/>
<dbReference type="InterPro" id="IPR038595">
    <property type="entry name" value="LOR_sf"/>
</dbReference>
<dbReference type="InterPro" id="IPR007612">
    <property type="entry name" value="LOR"/>
</dbReference>
<dbReference type="PANTHER" id="PTHR31087:SF25">
    <property type="entry name" value="TRANSLATION INITIATION FACTOR 2B FAMILY PROTEIN, PUTATIVE, EXPRESSED-RELATED"/>
    <property type="match status" value="1"/>
</dbReference>
<organism evidence="2 3">
    <name type="scientific">Populus trichocarpa</name>
    <name type="common">Western balsam poplar</name>
    <name type="synonym">Populus balsamifera subsp. trichocarpa</name>
    <dbReference type="NCBI Taxonomy" id="3694"/>
    <lineage>
        <taxon>Eukaryota</taxon>
        <taxon>Viridiplantae</taxon>
        <taxon>Streptophyta</taxon>
        <taxon>Embryophyta</taxon>
        <taxon>Tracheophyta</taxon>
        <taxon>Spermatophyta</taxon>
        <taxon>Magnoliopsida</taxon>
        <taxon>eudicotyledons</taxon>
        <taxon>Gunneridae</taxon>
        <taxon>Pentapetalae</taxon>
        <taxon>rosids</taxon>
        <taxon>fabids</taxon>
        <taxon>Malpighiales</taxon>
        <taxon>Salicaceae</taxon>
        <taxon>Saliceae</taxon>
        <taxon>Populus</taxon>
    </lineage>
</organism>
<dbReference type="SUPFAM" id="SSF54518">
    <property type="entry name" value="Tubby C-terminal domain-like"/>
    <property type="match status" value="1"/>
</dbReference>
<protein>
    <recommendedName>
        <fullName evidence="4">Tubby C-terminal domain-containing protein</fullName>
    </recommendedName>
</protein>
<evidence type="ECO:0000256" key="1">
    <source>
        <dbReference type="ARBA" id="ARBA00005437"/>
    </source>
</evidence>
<dbReference type="EMBL" id="CM009292">
    <property type="protein sequence ID" value="PNT44152.1"/>
    <property type="molecule type" value="Genomic_DNA"/>
</dbReference>
<accession>A0A2K2B300</accession>
<evidence type="ECO:0008006" key="4">
    <source>
        <dbReference type="Google" id="ProtNLM"/>
    </source>
</evidence>
<sequence length="199" mass="22286">MGKVHPQALVSSDPCYLSSKQESFTVWMKSLVLSGKGCTVFDSDGHVVYRVDNYDSKSSNEVHLMDFEGKVLYTILRKKLKLLGFWEGYRCEGSEIDKTKPGFQVRKTLRLLRGDAPCNITVGLDKNQPCQYKIESWTSKSAYKIVDKCGGLIAEVQRKQSACGVVLGEDVMTMVVEPFIDHSLIMGLVVVYSLINSKM</sequence>
<dbReference type="Gramene" id="Potri.003G072200.1.v4.1">
    <property type="protein sequence ID" value="Potri.003G072200.1.v4.1"/>
    <property type="gene ID" value="Potri.003G072200.v4.1"/>
</dbReference>
<dbReference type="ExpressionAtlas" id="A0A2K2B300">
    <property type="expression patterns" value="differential"/>
</dbReference>
<evidence type="ECO:0000313" key="2">
    <source>
        <dbReference type="EMBL" id="PNT44152.1"/>
    </source>
</evidence>
<keyword evidence="3" id="KW-1185">Reference proteome</keyword>
<comment type="similarity">
    <text evidence="1">Belongs to the LOR family.</text>
</comment>
<dbReference type="OrthoDB" id="652749at2759"/>
<dbReference type="InterPro" id="IPR025659">
    <property type="entry name" value="Tubby-like_C"/>
</dbReference>
<gene>
    <name evidence="2" type="ORF">POPTR_003G072200</name>
</gene>
<dbReference type="Pfam" id="PF04525">
    <property type="entry name" value="LOR"/>
    <property type="match status" value="1"/>
</dbReference>
<proteinExistence type="inferred from homology"/>
<dbReference type="Proteomes" id="UP000006729">
    <property type="component" value="Chromosome 3"/>
</dbReference>